<proteinExistence type="inferred from homology"/>
<dbReference type="OrthoDB" id="1470350at2759"/>
<dbReference type="Pfam" id="PF00067">
    <property type="entry name" value="p450"/>
    <property type="match status" value="1"/>
</dbReference>
<dbReference type="Gene3D" id="1.10.630.10">
    <property type="entry name" value="Cytochrome P450"/>
    <property type="match status" value="1"/>
</dbReference>
<evidence type="ECO:0000256" key="4">
    <source>
        <dbReference type="RuleBase" id="RU000461"/>
    </source>
</evidence>
<protein>
    <submittedName>
        <fullName evidence="6">Cytochrome P450</fullName>
    </submittedName>
</protein>
<dbReference type="STRING" id="44941.A0A397UQD9"/>
<dbReference type="PROSITE" id="PS00086">
    <property type="entry name" value="CYTOCHROME_P450"/>
    <property type="match status" value="1"/>
</dbReference>
<keyword evidence="5" id="KW-1133">Transmembrane helix</keyword>
<evidence type="ECO:0000256" key="3">
    <source>
        <dbReference type="PIRSR" id="PIRSR602401-1"/>
    </source>
</evidence>
<keyword evidence="4" id="KW-0503">Monooxygenase</keyword>
<reference evidence="6 7" key="1">
    <citation type="submission" date="2018-06" db="EMBL/GenBank/DDBJ databases">
        <title>Comparative genomics reveals the genomic features of Rhizophagus irregularis, R. cerebriforme, R. diaphanum and Gigaspora rosea, and their symbiotic lifestyle signature.</title>
        <authorList>
            <person name="Morin E."/>
            <person name="San Clemente H."/>
            <person name="Chen E.C.H."/>
            <person name="De La Providencia I."/>
            <person name="Hainaut M."/>
            <person name="Kuo A."/>
            <person name="Kohler A."/>
            <person name="Murat C."/>
            <person name="Tang N."/>
            <person name="Roy S."/>
            <person name="Loubradou J."/>
            <person name="Henrissat B."/>
            <person name="Grigoriev I.V."/>
            <person name="Corradi N."/>
            <person name="Roux C."/>
            <person name="Martin F.M."/>
        </authorList>
    </citation>
    <scope>NUCLEOTIDE SEQUENCE [LARGE SCALE GENOMIC DNA]</scope>
    <source>
        <strain evidence="6 7">DAOM 194757</strain>
    </source>
</reference>
<accession>A0A397UQD9</accession>
<dbReference type="InterPro" id="IPR036396">
    <property type="entry name" value="Cyt_P450_sf"/>
</dbReference>
<organism evidence="6 7">
    <name type="scientific">Gigaspora rosea</name>
    <dbReference type="NCBI Taxonomy" id="44941"/>
    <lineage>
        <taxon>Eukaryota</taxon>
        <taxon>Fungi</taxon>
        <taxon>Fungi incertae sedis</taxon>
        <taxon>Mucoromycota</taxon>
        <taxon>Glomeromycotina</taxon>
        <taxon>Glomeromycetes</taxon>
        <taxon>Diversisporales</taxon>
        <taxon>Gigasporaceae</taxon>
        <taxon>Gigaspora</taxon>
    </lineage>
</organism>
<evidence type="ECO:0000256" key="5">
    <source>
        <dbReference type="SAM" id="Phobius"/>
    </source>
</evidence>
<comment type="similarity">
    <text evidence="4">Belongs to the cytochrome P450 family.</text>
</comment>
<feature type="transmembrane region" description="Helical" evidence="5">
    <location>
        <begin position="17"/>
        <end position="35"/>
    </location>
</feature>
<feature type="binding site" description="axial binding residue" evidence="3">
    <location>
        <position position="492"/>
    </location>
    <ligand>
        <name>heme</name>
        <dbReference type="ChEBI" id="CHEBI:30413"/>
    </ligand>
    <ligandPart>
        <name>Fe</name>
        <dbReference type="ChEBI" id="CHEBI:18248"/>
    </ligandPart>
</feature>
<dbReference type="PANTHER" id="PTHR24301:SF2">
    <property type="entry name" value="THROMBOXANE-A SYNTHASE"/>
    <property type="match status" value="1"/>
</dbReference>
<keyword evidence="5" id="KW-0472">Membrane</keyword>
<keyword evidence="2 3" id="KW-0408">Iron</keyword>
<dbReference type="AlphaFoldDB" id="A0A397UQD9"/>
<evidence type="ECO:0000256" key="1">
    <source>
        <dbReference type="ARBA" id="ARBA00022723"/>
    </source>
</evidence>
<dbReference type="InterPro" id="IPR017972">
    <property type="entry name" value="Cyt_P450_CS"/>
</dbReference>
<sequence length="546" mass="63828">MINNIFSSFTISDYSELFIFFFIFYIVHFYYFYLIRPNPLPGPLPLPIVGNIFQIGFNLISSVQNFQSKYGDIFEIYMFSERQIWLCNPSLVNKVFTNSTKSNYFRRALSTQGFEELGIDKVGIAFNRDLMSWRYNRRILSYTLTNVRVLKQSIKIVKKLFEEIEGYWITLNNCNENNDNDTELMMVDLSQWTRRFMTDLALNMNFSEHAFSMASYFNSLSKSKVQQSQEIIESEKFLKSLSLWVQNIIFLMFCPSSFIRHYIPPFSYFQLKFQSNFNWLNNAFSKIIQKRMKEIENVPLENIQTHDILTTLLTINIDQDLEKNYRSGEKIRQMEESEIAGVLLEFFVAGVETVLTTTCFAIYYICKHPLVKQKLIQELDSEFPELSSLNDMLIYEKLLNNLPYCDAILKETSRLGTNPPINPREASIQDEINGHIISKGSVVVACTDAIHLHKDYWEKPNEFIPERFLSKEDYPLSYSQKLYTFGNGLRGCIGKQLALIKIKTFLVLLLRIYDIELVNENESAICKSYALKVCNSLLVKLKPRKV</sequence>
<dbReference type="PRINTS" id="PR00385">
    <property type="entry name" value="P450"/>
</dbReference>
<keyword evidence="7" id="KW-1185">Reference proteome</keyword>
<dbReference type="PANTHER" id="PTHR24301">
    <property type="entry name" value="THROMBOXANE-A SYNTHASE"/>
    <property type="match status" value="1"/>
</dbReference>
<comment type="cofactor">
    <cofactor evidence="3">
        <name>heme</name>
        <dbReference type="ChEBI" id="CHEBI:30413"/>
    </cofactor>
</comment>
<keyword evidence="3 4" id="KW-0349">Heme</keyword>
<dbReference type="SUPFAM" id="SSF48264">
    <property type="entry name" value="Cytochrome P450"/>
    <property type="match status" value="1"/>
</dbReference>
<dbReference type="InterPro" id="IPR001128">
    <property type="entry name" value="Cyt_P450"/>
</dbReference>
<dbReference type="GO" id="GO:0016705">
    <property type="term" value="F:oxidoreductase activity, acting on paired donors, with incorporation or reduction of molecular oxygen"/>
    <property type="evidence" value="ECO:0007669"/>
    <property type="project" value="InterPro"/>
</dbReference>
<evidence type="ECO:0000256" key="2">
    <source>
        <dbReference type="ARBA" id="ARBA00023004"/>
    </source>
</evidence>
<keyword evidence="4" id="KW-0560">Oxidoreductase</keyword>
<gene>
    <name evidence="6" type="ORF">C2G38_2102033</name>
</gene>
<dbReference type="Proteomes" id="UP000266673">
    <property type="component" value="Unassembled WGS sequence"/>
</dbReference>
<name>A0A397UQD9_9GLOM</name>
<dbReference type="GO" id="GO:0004497">
    <property type="term" value="F:monooxygenase activity"/>
    <property type="evidence" value="ECO:0007669"/>
    <property type="project" value="UniProtKB-KW"/>
</dbReference>
<dbReference type="EMBL" id="QKWP01001070">
    <property type="protein sequence ID" value="RIB12022.1"/>
    <property type="molecule type" value="Genomic_DNA"/>
</dbReference>
<keyword evidence="5" id="KW-0812">Transmembrane</keyword>
<dbReference type="PRINTS" id="PR00463">
    <property type="entry name" value="EP450I"/>
</dbReference>
<dbReference type="InterPro" id="IPR002401">
    <property type="entry name" value="Cyt_P450_E_grp-I"/>
</dbReference>
<dbReference type="GO" id="GO:0020037">
    <property type="term" value="F:heme binding"/>
    <property type="evidence" value="ECO:0007669"/>
    <property type="project" value="InterPro"/>
</dbReference>
<comment type="caution">
    <text evidence="6">The sequence shown here is derived from an EMBL/GenBank/DDBJ whole genome shotgun (WGS) entry which is preliminary data.</text>
</comment>
<dbReference type="GO" id="GO:0005506">
    <property type="term" value="F:iron ion binding"/>
    <property type="evidence" value="ECO:0007669"/>
    <property type="project" value="InterPro"/>
</dbReference>
<evidence type="ECO:0000313" key="7">
    <source>
        <dbReference type="Proteomes" id="UP000266673"/>
    </source>
</evidence>
<evidence type="ECO:0000313" key="6">
    <source>
        <dbReference type="EMBL" id="RIB12022.1"/>
    </source>
</evidence>
<keyword evidence="1 3" id="KW-0479">Metal-binding</keyword>